<dbReference type="Pfam" id="PF03151">
    <property type="entry name" value="TPT"/>
    <property type="match status" value="1"/>
</dbReference>
<comment type="caution">
    <text evidence="7">The sequence shown here is derived from an EMBL/GenBank/DDBJ whole genome shotgun (WGS) entry which is preliminary data.</text>
</comment>
<evidence type="ECO:0000313" key="8">
    <source>
        <dbReference type="Proteomes" id="UP001363151"/>
    </source>
</evidence>
<proteinExistence type="predicted"/>
<feature type="domain" description="Sugar phosphate transporter" evidence="6">
    <location>
        <begin position="168"/>
        <end position="460"/>
    </location>
</feature>
<name>A0ABR1GDM1_AURAN</name>
<reference evidence="7 8" key="1">
    <citation type="submission" date="2024-03" db="EMBL/GenBank/DDBJ databases">
        <title>Aureococcus anophagefferens CCMP1851 and Kratosvirus quantuckense: Draft genome of a second virus-susceptible host strain in the model system.</title>
        <authorList>
            <person name="Chase E."/>
            <person name="Truchon A.R."/>
            <person name="Schepens W."/>
            <person name="Wilhelm S.W."/>
        </authorList>
    </citation>
    <scope>NUCLEOTIDE SEQUENCE [LARGE SCALE GENOMIC DNA]</scope>
    <source>
        <strain evidence="7 8">CCMP1851</strain>
    </source>
</reference>
<feature type="transmembrane region" description="Helical" evidence="5">
    <location>
        <begin position="444"/>
        <end position="462"/>
    </location>
</feature>
<keyword evidence="3 5" id="KW-1133">Transmembrane helix</keyword>
<feature type="transmembrane region" description="Helical" evidence="5">
    <location>
        <begin position="352"/>
        <end position="378"/>
    </location>
</feature>
<dbReference type="InterPro" id="IPR050186">
    <property type="entry name" value="TPT_transporter"/>
</dbReference>
<dbReference type="Proteomes" id="UP001363151">
    <property type="component" value="Unassembled WGS sequence"/>
</dbReference>
<feature type="transmembrane region" description="Helical" evidence="5">
    <location>
        <begin position="417"/>
        <end position="438"/>
    </location>
</feature>
<feature type="transmembrane region" description="Helical" evidence="5">
    <location>
        <begin position="84"/>
        <end position="103"/>
    </location>
</feature>
<evidence type="ECO:0000313" key="7">
    <source>
        <dbReference type="EMBL" id="KAK7253906.1"/>
    </source>
</evidence>
<evidence type="ECO:0000256" key="4">
    <source>
        <dbReference type="ARBA" id="ARBA00023136"/>
    </source>
</evidence>
<dbReference type="InterPro" id="IPR004853">
    <property type="entry name" value="Sugar_P_trans_dom"/>
</dbReference>
<feature type="transmembrane region" description="Helical" evidence="5">
    <location>
        <begin position="192"/>
        <end position="216"/>
    </location>
</feature>
<keyword evidence="4 5" id="KW-0472">Membrane</keyword>
<evidence type="ECO:0000256" key="3">
    <source>
        <dbReference type="ARBA" id="ARBA00022989"/>
    </source>
</evidence>
<sequence>MANPFAPGAAMDVREPLLGFDRAASRRRTLQGRALVMAVAFASVSLALLNTRPRAEPVSALDQSYPVLSLEREVATLRDESTTGWLTLALEFLAAVLACLVALDARELLRAPAVAAEEVEGGKSAAAFQLTRGIAVAPSEAKILRRPVADSDDGGAARARELARSAALVVLYMAAAIGIVYVNAYVLHVWRYAATLCFAQMTFCSACAAACCRLGLGDPAACALANRRTYATIALPLAGLYATFLYGSNAVYAYLPVGYIQVLKVSQAFVVYVLLACAGEEAVAPKPLLNLAVILGAVAVASVAQARLEGFSAAGFVLMMVSNAAYALYLVGQQLVLNGRAGASPSGKRRPLDALTTLYFLGPPTALALGVGACATEWTAPGFSLADAPVGAIAGDCVIAFALNLVQIAIVKRLSALAYMFAGYLKGALTVAIAVVGLGEPVDAVEVCAYALMLGGQVVWSLRKLRNKRS</sequence>
<evidence type="ECO:0000256" key="5">
    <source>
        <dbReference type="SAM" id="Phobius"/>
    </source>
</evidence>
<dbReference type="PANTHER" id="PTHR11132">
    <property type="entry name" value="SOLUTE CARRIER FAMILY 35"/>
    <property type="match status" value="1"/>
</dbReference>
<feature type="transmembrane region" description="Helical" evidence="5">
    <location>
        <begin position="310"/>
        <end position="331"/>
    </location>
</feature>
<feature type="transmembrane region" description="Helical" evidence="5">
    <location>
        <begin position="253"/>
        <end position="275"/>
    </location>
</feature>
<feature type="transmembrane region" description="Helical" evidence="5">
    <location>
        <begin position="228"/>
        <end position="247"/>
    </location>
</feature>
<evidence type="ECO:0000256" key="1">
    <source>
        <dbReference type="ARBA" id="ARBA00004141"/>
    </source>
</evidence>
<evidence type="ECO:0000259" key="6">
    <source>
        <dbReference type="Pfam" id="PF03151"/>
    </source>
</evidence>
<feature type="transmembrane region" description="Helical" evidence="5">
    <location>
        <begin position="287"/>
        <end position="304"/>
    </location>
</feature>
<keyword evidence="2 5" id="KW-0812">Transmembrane</keyword>
<dbReference type="EMBL" id="JBBJCI010000033">
    <property type="protein sequence ID" value="KAK7253906.1"/>
    <property type="molecule type" value="Genomic_DNA"/>
</dbReference>
<keyword evidence="8" id="KW-1185">Reference proteome</keyword>
<feature type="transmembrane region" description="Helical" evidence="5">
    <location>
        <begin position="30"/>
        <end position="49"/>
    </location>
</feature>
<feature type="transmembrane region" description="Helical" evidence="5">
    <location>
        <begin position="166"/>
        <end position="186"/>
    </location>
</feature>
<evidence type="ECO:0000256" key="2">
    <source>
        <dbReference type="ARBA" id="ARBA00022692"/>
    </source>
</evidence>
<protein>
    <submittedName>
        <fullName evidence="7">Solute carrier family protein</fullName>
    </submittedName>
</protein>
<gene>
    <name evidence="7" type="ORF">SO694_00003318</name>
</gene>
<comment type="subcellular location">
    <subcellularLocation>
        <location evidence="1">Membrane</location>
        <topology evidence="1">Multi-pass membrane protein</topology>
    </subcellularLocation>
</comment>
<organism evidence="7 8">
    <name type="scientific">Aureococcus anophagefferens</name>
    <name type="common">Harmful bloom alga</name>
    <dbReference type="NCBI Taxonomy" id="44056"/>
    <lineage>
        <taxon>Eukaryota</taxon>
        <taxon>Sar</taxon>
        <taxon>Stramenopiles</taxon>
        <taxon>Ochrophyta</taxon>
        <taxon>Pelagophyceae</taxon>
        <taxon>Pelagomonadales</taxon>
        <taxon>Pelagomonadaceae</taxon>
        <taxon>Aureococcus</taxon>
    </lineage>
</organism>
<accession>A0ABR1GDM1</accession>
<feature type="transmembrane region" description="Helical" evidence="5">
    <location>
        <begin position="390"/>
        <end position="410"/>
    </location>
</feature>